<keyword evidence="6" id="KW-1185">Reference proteome</keyword>
<dbReference type="Gene3D" id="3.40.30.120">
    <property type="match status" value="1"/>
</dbReference>
<protein>
    <submittedName>
        <fullName evidence="5">FAD-dependent monooxygenase</fullName>
    </submittedName>
</protein>
<dbReference type="EMBL" id="CP115300">
    <property type="protein sequence ID" value="WBO66263.1"/>
    <property type="molecule type" value="Genomic_DNA"/>
</dbReference>
<keyword evidence="5" id="KW-0503">Monooxygenase</keyword>
<feature type="domain" description="FAD-binding" evidence="4">
    <location>
        <begin position="2"/>
        <end position="331"/>
    </location>
</feature>
<reference evidence="5 6" key="1">
    <citation type="submission" date="2022-12" db="EMBL/GenBank/DDBJ databases">
        <authorList>
            <person name="Mo P."/>
        </authorList>
    </citation>
    <scope>NUCLEOTIDE SEQUENCE [LARGE SCALE GENOMIC DNA]</scope>
    <source>
        <strain evidence="5 6">HUAS 2-6</strain>
    </source>
</reference>
<dbReference type="GO" id="GO:0004497">
    <property type="term" value="F:monooxygenase activity"/>
    <property type="evidence" value="ECO:0007669"/>
    <property type="project" value="UniProtKB-KW"/>
</dbReference>
<organism evidence="5 6">
    <name type="scientific">Streptomyces camelliae</name>
    <dbReference type="NCBI Taxonomy" id="3004093"/>
    <lineage>
        <taxon>Bacteria</taxon>
        <taxon>Bacillati</taxon>
        <taxon>Actinomycetota</taxon>
        <taxon>Actinomycetes</taxon>
        <taxon>Kitasatosporales</taxon>
        <taxon>Streptomycetaceae</taxon>
        <taxon>Streptomyces</taxon>
    </lineage>
</organism>
<dbReference type="Pfam" id="PF21274">
    <property type="entry name" value="Rng_hyd_C"/>
    <property type="match status" value="1"/>
</dbReference>
<dbReference type="PANTHER" id="PTHR43004">
    <property type="entry name" value="TRK SYSTEM POTASSIUM UPTAKE PROTEIN"/>
    <property type="match status" value="1"/>
</dbReference>
<keyword evidence="5" id="KW-0560">Oxidoreductase</keyword>
<dbReference type="InterPro" id="IPR036188">
    <property type="entry name" value="FAD/NAD-bd_sf"/>
</dbReference>
<dbReference type="Pfam" id="PF01494">
    <property type="entry name" value="FAD_binding_3"/>
    <property type="match status" value="1"/>
</dbReference>
<dbReference type="RefSeq" id="WP_270083748.1">
    <property type="nucleotide sequence ID" value="NZ_CP115300.1"/>
</dbReference>
<dbReference type="Proteomes" id="UP001212326">
    <property type="component" value="Chromosome"/>
</dbReference>
<dbReference type="PANTHER" id="PTHR43004:SF19">
    <property type="entry name" value="BINDING MONOOXYGENASE, PUTATIVE (JCVI)-RELATED"/>
    <property type="match status" value="1"/>
</dbReference>
<evidence type="ECO:0000256" key="3">
    <source>
        <dbReference type="ARBA" id="ARBA00022827"/>
    </source>
</evidence>
<dbReference type="PRINTS" id="PR00420">
    <property type="entry name" value="RNGMNOXGNASE"/>
</dbReference>
<evidence type="ECO:0000256" key="2">
    <source>
        <dbReference type="ARBA" id="ARBA00022630"/>
    </source>
</evidence>
<dbReference type="SUPFAM" id="SSF51905">
    <property type="entry name" value="FAD/NAD(P)-binding domain"/>
    <property type="match status" value="1"/>
</dbReference>
<dbReference type="InterPro" id="IPR050641">
    <property type="entry name" value="RIFMO-like"/>
</dbReference>
<comment type="cofactor">
    <cofactor evidence="1">
        <name>FAD</name>
        <dbReference type="ChEBI" id="CHEBI:57692"/>
    </cofactor>
</comment>
<evidence type="ECO:0000259" key="4">
    <source>
        <dbReference type="Pfam" id="PF01494"/>
    </source>
</evidence>
<keyword evidence="3" id="KW-0274">FAD</keyword>
<keyword evidence="2" id="KW-0285">Flavoprotein</keyword>
<evidence type="ECO:0000256" key="1">
    <source>
        <dbReference type="ARBA" id="ARBA00001974"/>
    </source>
</evidence>
<evidence type="ECO:0000313" key="6">
    <source>
        <dbReference type="Proteomes" id="UP001212326"/>
    </source>
</evidence>
<dbReference type="Gene3D" id="3.50.50.60">
    <property type="entry name" value="FAD/NAD(P)-binding domain"/>
    <property type="match status" value="1"/>
</dbReference>
<dbReference type="Gene3D" id="3.30.70.2450">
    <property type="match status" value="1"/>
</dbReference>
<evidence type="ECO:0000313" key="5">
    <source>
        <dbReference type="EMBL" id="WBO66263.1"/>
    </source>
</evidence>
<proteinExistence type="predicted"/>
<gene>
    <name evidence="5" type="ORF">O1G22_27365</name>
</gene>
<sequence length="481" mass="51693">MTDVVIAGGGPVGLMLACELRLAGVDVLVLERLTERVPHSKALGMHARTLEVLDQRGLAERFLEGHKRAPTTHFAGLRPLEFDASATRHPYMLLIPQAHTERLLAERAAELGVEIRYGTEVTGLAQDADGVDIEVAGGAPLRARYLVGCDGSRSTVRRLLGVDFPGTPATLTAMIADVTLDDPPATPALLARHPGGQAGVLEYESGMYRAMTIEYDTVADPDVPVTFDEFKATFRRIAGTDHGMRDAIWVSRFGDAARQADRYRVGRVFLSGDAAHIHNPSGGQGLNLGVQDAVNLGWKLAAAVHGHAGEDLLDSYHTERHPVGARVLQNTHAQVALSRPGHAVDALRELFAELIRAEEVNRRLTGLVSALDVRYPVDGAHPLTGARMPDADLKTADGDTRMSRLLHSGRGVLLDLTEDPALRSAAAGWAGRVDLVPARHTDARLDGVDAVLVRPDGYVAWAAPTDVTLPHALTTWFGPAR</sequence>
<accession>A0ABY7P6R8</accession>
<name>A0ABY7P6R8_9ACTN</name>
<dbReference type="InterPro" id="IPR002938">
    <property type="entry name" value="FAD-bd"/>
</dbReference>